<feature type="signal peptide" evidence="1">
    <location>
        <begin position="1"/>
        <end position="20"/>
    </location>
</feature>
<proteinExistence type="predicted"/>
<evidence type="ECO:0000256" key="1">
    <source>
        <dbReference type="SAM" id="SignalP"/>
    </source>
</evidence>
<protein>
    <recommendedName>
        <fullName evidence="4">Copper(I)-binding protein</fullName>
    </recommendedName>
</protein>
<dbReference type="EMBL" id="FOHX01000006">
    <property type="protein sequence ID" value="SEU12123.1"/>
    <property type="molecule type" value="Genomic_DNA"/>
</dbReference>
<accession>A0A1I0JNR5</accession>
<evidence type="ECO:0000313" key="3">
    <source>
        <dbReference type="Proteomes" id="UP000199361"/>
    </source>
</evidence>
<dbReference type="OrthoDB" id="3536780at2"/>
<dbReference type="AlphaFoldDB" id="A0A1I0JNR5"/>
<keyword evidence="3" id="KW-1185">Reference proteome</keyword>
<evidence type="ECO:0008006" key="4">
    <source>
        <dbReference type="Google" id="ProtNLM"/>
    </source>
</evidence>
<name>A0A1I0JNR5_9ACTN</name>
<dbReference type="PROSITE" id="PS51257">
    <property type="entry name" value="PROKAR_LIPOPROTEIN"/>
    <property type="match status" value="1"/>
</dbReference>
<keyword evidence="1" id="KW-0732">Signal</keyword>
<dbReference type="STRING" id="568860.SAMN05421811_10677"/>
<feature type="chain" id="PRO_5039069983" description="Copper(I)-binding protein" evidence="1">
    <location>
        <begin position="21"/>
        <end position="168"/>
    </location>
</feature>
<reference evidence="2 3" key="1">
    <citation type="submission" date="2016-10" db="EMBL/GenBank/DDBJ databases">
        <authorList>
            <person name="de Groot N.N."/>
        </authorList>
    </citation>
    <scope>NUCLEOTIDE SEQUENCE [LARGE SCALE GENOMIC DNA]</scope>
    <source>
        <strain evidence="2 3">CGMCC 4.5598</strain>
    </source>
</reference>
<evidence type="ECO:0000313" key="2">
    <source>
        <dbReference type="EMBL" id="SEU12123.1"/>
    </source>
</evidence>
<sequence>MRSIAVAVSVVALAALTAGCTVTTIDTAQHAPQNDGANADASQTLHLRNVFLLGAADPSVPSQENFLFGVLINNGHKPAQLEQITPEGGGTVRLSAPITVHPNQPAGTGEQPIATVSGVSGGTVPMTFTFTGAAPVRLQVPVMQRAGWFARLTPPPGSTGTPMASPTS</sequence>
<gene>
    <name evidence="2" type="ORF">SAMN05421811_10677</name>
</gene>
<organism evidence="2 3">
    <name type="scientific">Nonomuraea wenchangensis</name>
    <dbReference type="NCBI Taxonomy" id="568860"/>
    <lineage>
        <taxon>Bacteria</taxon>
        <taxon>Bacillati</taxon>
        <taxon>Actinomycetota</taxon>
        <taxon>Actinomycetes</taxon>
        <taxon>Streptosporangiales</taxon>
        <taxon>Streptosporangiaceae</taxon>
        <taxon>Nonomuraea</taxon>
    </lineage>
</organism>
<dbReference type="RefSeq" id="WP_091083173.1">
    <property type="nucleotide sequence ID" value="NZ_FOHX01000006.1"/>
</dbReference>
<dbReference type="Proteomes" id="UP000199361">
    <property type="component" value="Unassembled WGS sequence"/>
</dbReference>